<dbReference type="GO" id="GO:0016868">
    <property type="term" value="F:intramolecular phosphotransferase activity"/>
    <property type="evidence" value="ECO:0007669"/>
    <property type="project" value="InterPro"/>
</dbReference>
<name>A0A2M7IPP0_9BACT</name>
<feature type="domain" description="Alpha-D-phosphohexomutase alpha/beta/alpha" evidence="9">
    <location>
        <begin position="165"/>
        <end position="264"/>
    </location>
</feature>
<keyword evidence="4 7" id="KW-0479">Metal-binding</keyword>
<dbReference type="InterPro" id="IPR036900">
    <property type="entry name" value="A-D-PHexomutase_C_sf"/>
</dbReference>
<evidence type="ECO:0000256" key="1">
    <source>
        <dbReference type="ARBA" id="ARBA00001946"/>
    </source>
</evidence>
<protein>
    <recommendedName>
        <fullName evidence="13">Phosphomannomutase/phosphoglucomutase</fullName>
    </recommendedName>
</protein>
<dbReference type="InterPro" id="IPR005841">
    <property type="entry name" value="Alpha-D-phosphohexomutase_SF"/>
</dbReference>
<dbReference type="Gene3D" id="3.40.120.10">
    <property type="entry name" value="Alpha-D-Glucose-1,6-Bisphosphate, subunit A, domain 3"/>
    <property type="match status" value="3"/>
</dbReference>
<dbReference type="GO" id="GO:0000287">
    <property type="term" value="F:magnesium ion binding"/>
    <property type="evidence" value="ECO:0007669"/>
    <property type="project" value="InterPro"/>
</dbReference>
<evidence type="ECO:0000256" key="3">
    <source>
        <dbReference type="ARBA" id="ARBA00022553"/>
    </source>
</evidence>
<dbReference type="InterPro" id="IPR005845">
    <property type="entry name" value="A-D-PHexomutase_a/b/a-II"/>
</dbReference>
<dbReference type="EMBL" id="PFHR01000016">
    <property type="protein sequence ID" value="PIW97309.1"/>
    <property type="molecule type" value="Genomic_DNA"/>
</dbReference>
<dbReference type="PANTHER" id="PTHR43771">
    <property type="entry name" value="PHOSPHOMANNOMUTASE"/>
    <property type="match status" value="1"/>
</dbReference>
<proteinExistence type="inferred from homology"/>
<dbReference type="Pfam" id="PF02880">
    <property type="entry name" value="PGM_PMM_III"/>
    <property type="match status" value="1"/>
</dbReference>
<evidence type="ECO:0000259" key="8">
    <source>
        <dbReference type="Pfam" id="PF02878"/>
    </source>
</evidence>
<dbReference type="InterPro" id="IPR016066">
    <property type="entry name" value="A-D-PHexomutase_CS"/>
</dbReference>
<evidence type="ECO:0000259" key="9">
    <source>
        <dbReference type="Pfam" id="PF02879"/>
    </source>
</evidence>
<dbReference type="InterPro" id="IPR005844">
    <property type="entry name" value="A-D-PHexomutase_a/b/a-I"/>
</dbReference>
<sequence>MVDMNKCDYDRMLPADYKLAFKDADIRGFYGTEIDEVLVYRVAQAFVLEFSLTKLLVGRDMRISSPSLHNAFIAGATDAGALVIDVGLVTTPMLYFASATWSLYGVMITASHNPAIYNGLKLVLPGAIPLTNKTGLKNIEHHVTKNILVKNKKIGQVKKQRIYQEYNRFVRSKVNLEGKRRLNIVVDAGNGMGTLLAPIIKSYRQLNSKELFFALDGTFPNHESNPTLVKNQKQIISTIKTGSYDFGVGFDGDADRVAFFDEKGRYVNAAIIGCLLARYFLSLHPRATCIYTSFTSRVYEEVIKASGGKAVKARVGHAFIKEKMRAKDGQFACEHSGHFYFQDTFYADSGIVTLLLVAKLVTEAKTKGLTFSQLLKPFMIYYQTEEILVPVKDKKKTLLSVKKEAEKKSPQSIKSSDGITVDMGEYWYTVKSSVTEDALKFVIEAINKKTALKEQANLLEFLNKNGGREMK</sequence>
<evidence type="ECO:0000256" key="6">
    <source>
        <dbReference type="ARBA" id="ARBA00023235"/>
    </source>
</evidence>
<gene>
    <name evidence="11" type="ORF">COZ82_00245</name>
</gene>
<dbReference type="CDD" id="cd03089">
    <property type="entry name" value="PMM_PGM"/>
    <property type="match status" value="1"/>
</dbReference>
<dbReference type="AlphaFoldDB" id="A0A2M7IPP0"/>
<dbReference type="Pfam" id="PF02879">
    <property type="entry name" value="PGM_PMM_II"/>
    <property type="match status" value="1"/>
</dbReference>
<evidence type="ECO:0000256" key="5">
    <source>
        <dbReference type="ARBA" id="ARBA00022842"/>
    </source>
</evidence>
<comment type="caution">
    <text evidence="11">The sequence shown here is derived from an EMBL/GenBank/DDBJ whole genome shotgun (WGS) entry which is preliminary data.</text>
</comment>
<evidence type="ECO:0000256" key="2">
    <source>
        <dbReference type="ARBA" id="ARBA00010231"/>
    </source>
</evidence>
<dbReference type="SUPFAM" id="SSF55957">
    <property type="entry name" value="Phosphoglucomutase, C-terminal domain"/>
    <property type="match status" value="1"/>
</dbReference>
<dbReference type="InterPro" id="IPR005846">
    <property type="entry name" value="A-D-PHexomutase_a/b/a-III"/>
</dbReference>
<dbReference type="PRINTS" id="PR00509">
    <property type="entry name" value="PGMPMM"/>
</dbReference>
<dbReference type="GO" id="GO:0005975">
    <property type="term" value="P:carbohydrate metabolic process"/>
    <property type="evidence" value="ECO:0007669"/>
    <property type="project" value="InterPro"/>
</dbReference>
<evidence type="ECO:0000259" key="10">
    <source>
        <dbReference type="Pfam" id="PF02880"/>
    </source>
</evidence>
<dbReference type="InterPro" id="IPR016055">
    <property type="entry name" value="A-D-PHexomutase_a/b/a-I/II/III"/>
</dbReference>
<dbReference type="PANTHER" id="PTHR43771:SF1">
    <property type="entry name" value="PHOSPHOMANNOMUTASE"/>
    <property type="match status" value="1"/>
</dbReference>
<evidence type="ECO:0008006" key="13">
    <source>
        <dbReference type="Google" id="ProtNLM"/>
    </source>
</evidence>
<comment type="similarity">
    <text evidence="2 7">Belongs to the phosphohexose mutase family.</text>
</comment>
<evidence type="ECO:0000313" key="11">
    <source>
        <dbReference type="EMBL" id="PIW97309.1"/>
    </source>
</evidence>
<feature type="domain" description="Alpha-D-phosphohexomutase alpha/beta/alpha" evidence="10">
    <location>
        <begin position="272"/>
        <end position="375"/>
    </location>
</feature>
<dbReference type="Gene3D" id="3.30.310.50">
    <property type="entry name" value="Alpha-D-phosphohexomutase, C-terminal domain"/>
    <property type="match status" value="1"/>
</dbReference>
<evidence type="ECO:0000313" key="12">
    <source>
        <dbReference type="Proteomes" id="UP000230837"/>
    </source>
</evidence>
<reference evidence="12" key="1">
    <citation type="submission" date="2017-09" db="EMBL/GenBank/DDBJ databases">
        <title>Depth-based differentiation of microbial function through sediment-hosted aquifers and enrichment of novel symbionts in the deep terrestrial subsurface.</title>
        <authorList>
            <person name="Probst A.J."/>
            <person name="Ladd B."/>
            <person name="Jarett J.K."/>
            <person name="Geller-Mcgrath D.E."/>
            <person name="Sieber C.M.K."/>
            <person name="Emerson J.B."/>
            <person name="Anantharaman K."/>
            <person name="Thomas B.C."/>
            <person name="Malmstrom R."/>
            <person name="Stieglmeier M."/>
            <person name="Klingl A."/>
            <person name="Woyke T."/>
            <person name="Ryan C.M."/>
            <person name="Banfield J.F."/>
        </authorList>
    </citation>
    <scope>NUCLEOTIDE SEQUENCE [LARGE SCALE GENOMIC DNA]</scope>
</reference>
<evidence type="ECO:0000256" key="4">
    <source>
        <dbReference type="ARBA" id="ARBA00022723"/>
    </source>
</evidence>
<keyword evidence="6" id="KW-0413">Isomerase</keyword>
<dbReference type="Proteomes" id="UP000230837">
    <property type="component" value="Unassembled WGS sequence"/>
</dbReference>
<dbReference type="Pfam" id="PF02878">
    <property type="entry name" value="PGM_PMM_I"/>
    <property type="match status" value="1"/>
</dbReference>
<comment type="cofactor">
    <cofactor evidence="1">
        <name>Mg(2+)</name>
        <dbReference type="ChEBI" id="CHEBI:18420"/>
    </cofactor>
</comment>
<dbReference type="PROSITE" id="PS00710">
    <property type="entry name" value="PGM_PMM"/>
    <property type="match status" value="1"/>
</dbReference>
<dbReference type="SUPFAM" id="SSF53738">
    <property type="entry name" value="Phosphoglucomutase, first 3 domains"/>
    <property type="match status" value="3"/>
</dbReference>
<keyword evidence="5 7" id="KW-0460">Magnesium</keyword>
<evidence type="ECO:0000256" key="7">
    <source>
        <dbReference type="RuleBase" id="RU004326"/>
    </source>
</evidence>
<feature type="domain" description="Alpha-D-phosphohexomutase alpha/beta/alpha" evidence="8">
    <location>
        <begin position="19"/>
        <end position="146"/>
    </location>
</feature>
<keyword evidence="3" id="KW-0597">Phosphoprotein</keyword>
<accession>A0A2M7IPP0</accession>
<organism evidence="11 12">
    <name type="scientific">Candidatus Kaiserbacteria bacterium CG_4_8_14_3_um_filter_38_9</name>
    <dbReference type="NCBI Taxonomy" id="1974599"/>
    <lineage>
        <taxon>Bacteria</taxon>
        <taxon>Candidatus Kaiseribacteriota</taxon>
    </lineage>
</organism>